<sequence length="275" mass="31316">MVFKYEHRTDRQKWSSESMQKGVEAVSNGQMGYYHASLNFGVNMEERLFGLTMLECRHLAFQLADFNDCTHSFNKNLELAGKDWMQWFLRRHSDVSTRTPLATFRPRAMGFNRVAVATKGKRQVGALTSRERRETVTVKIWLLATGAYMPFIDGIVPRRWVQSNPGRIVTLQQSTKLFSEAYLKAVTMLTTINGFKKIGVWPFDINVFADADFLPSSTTDIQTIEVQHIPEETEAISVNPKIKETTPEPESELSFDNSKPGPSNDHETSLKFVSP</sequence>
<proteinExistence type="predicted"/>
<dbReference type="AlphaFoldDB" id="A0A8K0GDU5"/>
<accession>A0A8K0GDU5</accession>
<evidence type="ECO:0000256" key="1">
    <source>
        <dbReference type="SAM" id="MobiDB-lite"/>
    </source>
</evidence>
<evidence type="ECO:0000313" key="3">
    <source>
        <dbReference type="Proteomes" id="UP000801492"/>
    </source>
</evidence>
<protein>
    <submittedName>
        <fullName evidence="2">Uncharacterized protein</fullName>
    </submittedName>
</protein>
<organism evidence="2 3">
    <name type="scientific">Ignelater luminosus</name>
    <name type="common">Cucubano</name>
    <name type="synonym">Pyrophorus luminosus</name>
    <dbReference type="NCBI Taxonomy" id="2038154"/>
    <lineage>
        <taxon>Eukaryota</taxon>
        <taxon>Metazoa</taxon>
        <taxon>Ecdysozoa</taxon>
        <taxon>Arthropoda</taxon>
        <taxon>Hexapoda</taxon>
        <taxon>Insecta</taxon>
        <taxon>Pterygota</taxon>
        <taxon>Neoptera</taxon>
        <taxon>Endopterygota</taxon>
        <taxon>Coleoptera</taxon>
        <taxon>Polyphaga</taxon>
        <taxon>Elateriformia</taxon>
        <taxon>Elateroidea</taxon>
        <taxon>Elateridae</taxon>
        <taxon>Agrypninae</taxon>
        <taxon>Pyrophorini</taxon>
        <taxon>Ignelater</taxon>
    </lineage>
</organism>
<comment type="caution">
    <text evidence="2">The sequence shown here is derived from an EMBL/GenBank/DDBJ whole genome shotgun (WGS) entry which is preliminary data.</text>
</comment>
<reference evidence="2" key="1">
    <citation type="submission" date="2019-08" db="EMBL/GenBank/DDBJ databases">
        <title>The genome of the North American firefly Photinus pyralis.</title>
        <authorList>
            <consortium name="Photinus pyralis genome working group"/>
            <person name="Fallon T.R."/>
            <person name="Sander Lower S.E."/>
            <person name="Weng J.-K."/>
        </authorList>
    </citation>
    <scope>NUCLEOTIDE SEQUENCE</scope>
    <source>
        <strain evidence="2">TRF0915ILg1</strain>
        <tissue evidence="2">Whole body</tissue>
    </source>
</reference>
<gene>
    <name evidence="2" type="ORF">ILUMI_10793</name>
</gene>
<dbReference type="Proteomes" id="UP000801492">
    <property type="component" value="Unassembled WGS sequence"/>
</dbReference>
<name>A0A8K0GDU5_IGNLU</name>
<feature type="region of interest" description="Disordered" evidence="1">
    <location>
        <begin position="235"/>
        <end position="275"/>
    </location>
</feature>
<dbReference type="EMBL" id="VTPC01005980">
    <property type="protein sequence ID" value="KAF2895381.1"/>
    <property type="molecule type" value="Genomic_DNA"/>
</dbReference>
<keyword evidence="3" id="KW-1185">Reference proteome</keyword>
<evidence type="ECO:0000313" key="2">
    <source>
        <dbReference type="EMBL" id="KAF2895381.1"/>
    </source>
</evidence>
<dbReference type="OrthoDB" id="6754776at2759"/>